<feature type="domain" description="RNA polymerase Rpb4/RPC9 core" evidence="7">
    <location>
        <begin position="62"/>
        <end position="191"/>
    </location>
</feature>
<dbReference type="Pfam" id="PF03874">
    <property type="entry name" value="RNA_pol_Rpb4"/>
    <property type="match status" value="1"/>
</dbReference>
<dbReference type="InterPro" id="IPR006590">
    <property type="entry name" value="RNA_pol_Rpb4/RPC9_core"/>
</dbReference>
<evidence type="ECO:0000313" key="8">
    <source>
        <dbReference type="EMBL" id="QYS94197.1"/>
    </source>
</evidence>
<sequence length="207" mass="23403">MWQLNKSLVCLVSYSKGKSLNPRHCTIRSLTATVTHLLDFFALYLASLCRRDKTSYTTTTTMKVVEAQAAVLSNYEVLQHLTQQKDRYKQRKRRGPPNLETVVRELIQYLQSYPNPLSQKPSTYTPGCISQLLERLSPYELSKGEVVMILNLRPASVAALNTVIEEMSERFSDEQQEEMVNIILEVLGQFEAAQPDANGNADEAAES</sequence>
<dbReference type="InterPro" id="IPR038846">
    <property type="entry name" value="RPC9"/>
</dbReference>
<reference evidence="8 9" key="1">
    <citation type="journal article" date="2021" name="BMC Genomics">
        <title>Telomere-to-telomere genome assembly of asparaginase-producing Trichoderma simmonsii.</title>
        <authorList>
            <person name="Chung D."/>
            <person name="Kwon Y.M."/>
            <person name="Yang Y."/>
        </authorList>
    </citation>
    <scope>NUCLEOTIDE SEQUENCE [LARGE SCALE GENOMIC DNA]</scope>
    <source>
        <strain evidence="8 9">GH-Sj1</strain>
    </source>
</reference>
<accession>A0A8G0L4V4</accession>
<comment type="similarity">
    <text evidence="2">Belongs to the eukaryotic RPC9 RNA polymerase subunit family.</text>
</comment>
<dbReference type="AlphaFoldDB" id="A0A8G0L4V4"/>
<dbReference type="InterPro" id="IPR038324">
    <property type="entry name" value="Rpb4/RPC9_sf"/>
</dbReference>
<evidence type="ECO:0000256" key="1">
    <source>
        <dbReference type="ARBA" id="ARBA00004123"/>
    </source>
</evidence>
<dbReference type="PANTHER" id="PTHR15561">
    <property type="entry name" value="CALCITONIN GENE-RELATED PEPTIDE-RECEPTOR COMPONENT PROTEIN"/>
    <property type="match status" value="1"/>
</dbReference>
<comment type="subcellular location">
    <subcellularLocation>
        <location evidence="1">Nucleus</location>
    </subcellularLocation>
</comment>
<evidence type="ECO:0000256" key="2">
    <source>
        <dbReference type="ARBA" id="ARBA00006898"/>
    </source>
</evidence>
<dbReference type="Gene3D" id="1.20.1250.40">
    <property type="match status" value="1"/>
</dbReference>
<dbReference type="SMART" id="SM00657">
    <property type="entry name" value="RPOL4c"/>
    <property type="match status" value="1"/>
</dbReference>
<keyword evidence="6" id="KW-0539">Nucleus</keyword>
<dbReference type="SUPFAM" id="SSF47819">
    <property type="entry name" value="HRDC-like"/>
    <property type="match status" value="1"/>
</dbReference>
<dbReference type="InterPro" id="IPR010997">
    <property type="entry name" value="HRDC-like_sf"/>
</dbReference>
<evidence type="ECO:0000256" key="6">
    <source>
        <dbReference type="ARBA" id="ARBA00023242"/>
    </source>
</evidence>
<keyword evidence="9" id="KW-1185">Reference proteome</keyword>
<dbReference type="GO" id="GO:0006384">
    <property type="term" value="P:transcription initiation at RNA polymerase III promoter"/>
    <property type="evidence" value="ECO:0007669"/>
    <property type="project" value="InterPro"/>
</dbReference>
<dbReference type="InterPro" id="IPR005574">
    <property type="entry name" value="Rpb4/RPC9"/>
</dbReference>
<keyword evidence="5" id="KW-0804">Transcription</keyword>
<evidence type="ECO:0000313" key="9">
    <source>
        <dbReference type="Proteomes" id="UP000826661"/>
    </source>
</evidence>
<dbReference type="PANTHER" id="PTHR15561:SF0">
    <property type="entry name" value="DNA-DIRECTED RNA POLYMERASE III SUBUNIT RPC9"/>
    <property type="match status" value="1"/>
</dbReference>
<proteinExistence type="inferred from homology"/>
<keyword evidence="4 8" id="KW-0240">DNA-directed RNA polymerase</keyword>
<protein>
    <recommendedName>
        <fullName evidence="3">DNA-directed RNA polymerase III subunit RPC9</fullName>
    </recommendedName>
</protein>
<name>A0A8G0L4V4_9HYPO</name>
<dbReference type="Proteomes" id="UP000826661">
    <property type="component" value="Chromosome I"/>
</dbReference>
<evidence type="ECO:0000256" key="4">
    <source>
        <dbReference type="ARBA" id="ARBA00022478"/>
    </source>
</evidence>
<evidence type="ECO:0000256" key="5">
    <source>
        <dbReference type="ARBA" id="ARBA00023163"/>
    </source>
</evidence>
<dbReference type="GO" id="GO:0000166">
    <property type="term" value="F:nucleotide binding"/>
    <property type="evidence" value="ECO:0007669"/>
    <property type="project" value="InterPro"/>
</dbReference>
<organism evidence="8 9">
    <name type="scientific">Trichoderma simmonsii</name>
    <dbReference type="NCBI Taxonomy" id="1491479"/>
    <lineage>
        <taxon>Eukaryota</taxon>
        <taxon>Fungi</taxon>
        <taxon>Dikarya</taxon>
        <taxon>Ascomycota</taxon>
        <taxon>Pezizomycotina</taxon>
        <taxon>Sordariomycetes</taxon>
        <taxon>Hypocreomycetidae</taxon>
        <taxon>Hypocreales</taxon>
        <taxon>Hypocreaceae</taxon>
        <taxon>Trichoderma</taxon>
    </lineage>
</organism>
<dbReference type="GO" id="GO:0005666">
    <property type="term" value="C:RNA polymerase III complex"/>
    <property type="evidence" value="ECO:0007669"/>
    <property type="project" value="InterPro"/>
</dbReference>
<evidence type="ECO:0000256" key="3">
    <source>
        <dbReference type="ARBA" id="ARBA00016672"/>
    </source>
</evidence>
<gene>
    <name evidence="8" type="ORF">H0G86_001540</name>
</gene>
<evidence type="ECO:0000259" key="7">
    <source>
        <dbReference type="SMART" id="SM00657"/>
    </source>
</evidence>
<dbReference type="EMBL" id="CP075864">
    <property type="protein sequence ID" value="QYS94197.1"/>
    <property type="molecule type" value="Genomic_DNA"/>
</dbReference>